<sequence>MFPYKANARLHPSTSPTCKRIPFPKNPRKILSSGATRPGYPTQRTDPIKLEETKPNLLTTTTSSLSNKHTLPNLTRKATHQTEGKETLDAEQEIVMCRNWAYTYICLCKAPYCGKRDEERRQQGGLRGHVLGQSEPKGQWTYCDLWFLRGNSDQLLNAYAYPMDCPALQIELQETNAPEYCNHCKDVCIPEAYEHA</sequence>
<proteinExistence type="predicted"/>
<protein>
    <submittedName>
        <fullName evidence="2">Uncharacterized protein</fullName>
    </submittedName>
</protein>
<evidence type="ECO:0000313" key="2">
    <source>
        <dbReference type="EMBL" id="KAK2595432.1"/>
    </source>
</evidence>
<evidence type="ECO:0000313" key="3">
    <source>
        <dbReference type="Proteomes" id="UP001251528"/>
    </source>
</evidence>
<dbReference type="EMBL" id="JASWJB010000132">
    <property type="protein sequence ID" value="KAK2595432.1"/>
    <property type="molecule type" value="Genomic_DNA"/>
</dbReference>
<name>A0AAJ0CPS3_9HYPO</name>
<dbReference type="Proteomes" id="UP001251528">
    <property type="component" value="Unassembled WGS sequence"/>
</dbReference>
<gene>
    <name evidence="2" type="ORF">QQS21_006842</name>
</gene>
<feature type="region of interest" description="Disordered" evidence="1">
    <location>
        <begin position="1"/>
        <end position="47"/>
    </location>
</feature>
<dbReference type="AlphaFoldDB" id="A0AAJ0CPS3"/>
<organism evidence="2 3">
    <name type="scientific">Conoideocrella luteorostrata</name>
    <dbReference type="NCBI Taxonomy" id="1105319"/>
    <lineage>
        <taxon>Eukaryota</taxon>
        <taxon>Fungi</taxon>
        <taxon>Dikarya</taxon>
        <taxon>Ascomycota</taxon>
        <taxon>Pezizomycotina</taxon>
        <taxon>Sordariomycetes</taxon>
        <taxon>Hypocreomycetidae</taxon>
        <taxon>Hypocreales</taxon>
        <taxon>Clavicipitaceae</taxon>
        <taxon>Conoideocrella</taxon>
    </lineage>
</organism>
<keyword evidence="3" id="KW-1185">Reference proteome</keyword>
<evidence type="ECO:0000256" key="1">
    <source>
        <dbReference type="SAM" id="MobiDB-lite"/>
    </source>
</evidence>
<accession>A0AAJ0CPS3</accession>
<comment type="caution">
    <text evidence="2">The sequence shown here is derived from an EMBL/GenBank/DDBJ whole genome shotgun (WGS) entry which is preliminary data.</text>
</comment>
<reference evidence="2" key="1">
    <citation type="submission" date="2023-06" db="EMBL/GenBank/DDBJ databases">
        <title>Conoideocrella luteorostrata (Hypocreales: Clavicipitaceae), a potential biocontrol fungus for elongate hemlock scale in United States Christmas tree production areas.</title>
        <authorList>
            <person name="Barrett H."/>
            <person name="Lovett B."/>
            <person name="Macias A.M."/>
            <person name="Stajich J.E."/>
            <person name="Kasson M.T."/>
        </authorList>
    </citation>
    <scope>NUCLEOTIDE SEQUENCE</scope>
    <source>
        <strain evidence="2">ARSEF 14590</strain>
    </source>
</reference>